<dbReference type="PROSITE" id="PS50237">
    <property type="entry name" value="HECT"/>
    <property type="match status" value="1"/>
</dbReference>
<evidence type="ECO:0000256" key="5">
    <source>
        <dbReference type="ARBA" id="ARBA00022786"/>
    </source>
</evidence>
<dbReference type="GeneID" id="112276669"/>
<dbReference type="OrthoDB" id="8068875at2759"/>
<evidence type="ECO:0000313" key="10">
    <source>
        <dbReference type="EnsemblPlants" id="Pp3c24_710V3.1"/>
    </source>
</evidence>
<dbReference type="PaxDb" id="3218-PP1S268_65V6.1"/>
<evidence type="ECO:0000256" key="1">
    <source>
        <dbReference type="ARBA" id="ARBA00000885"/>
    </source>
</evidence>
<reference evidence="9 11" key="1">
    <citation type="journal article" date="2008" name="Science">
        <title>The Physcomitrella genome reveals evolutionary insights into the conquest of land by plants.</title>
        <authorList>
            <person name="Rensing S."/>
            <person name="Lang D."/>
            <person name="Zimmer A."/>
            <person name="Terry A."/>
            <person name="Salamov A."/>
            <person name="Shapiro H."/>
            <person name="Nishiyama T."/>
            <person name="Perroud P.-F."/>
            <person name="Lindquist E."/>
            <person name="Kamisugi Y."/>
            <person name="Tanahashi T."/>
            <person name="Sakakibara K."/>
            <person name="Fujita T."/>
            <person name="Oishi K."/>
            <person name="Shin-I T."/>
            <person name="Kuroki Y."/>
            <person name="Toyoda A."/>
            <person name="Suzuki Y."/>
            <person name="Hashimoto A."/>
            <person name="Yamaguchi K."/>
            <person name="Sugano A."/>
            <person name="Kohara Y."/>
            <person name="Fujiyama A."/>
            <person name="Anterola A."/>
            <person name="Aoki S."/>
            <person name="Ashton N."/>
            <person name="Barbazuk W.B."/>
            <person name="Barker E."/>
            <person name="Bennetzen J."/>
            <person name="Bezanilla M."/>
            <person name="Blankenship R."/>
            <person name="Cho S.H."/>
            <person name="Dutcher S."/>
            <person name="Estelle M."/>
            <person name="Fawcett J.A."/>
            <person name="Gundlach H."/>
            <person name="Hanada K."/>
            <person name="Heyl A."/>
            <person name="Hicks K.A."/>
            <person name="Hugh J."/>
            <person name="Lohr M."/>
            <person name="Mayer K."/>
            <person name="Melkozernov A."/>
            <person name="Murata T."/>
            <person name="Nelson D."/>
            <person name="Pils B."/>
            <person name="Prigge M."/>
            <person name="Reiss B."/>
            <person name="Renner T."/>
            <person name="Rombauts S."/>
            <person name="Rushton P."/>
            <person name="Sanderfoot A."/>
            <person name="Schween G."/>
            <person name="Shiu S.-H."/>
            <person name="Stueber K."/>
            <person name="Theodoulou F.L."/>
            <person name="Tu H."/>
            <person name="Van de Peer Y."/>
            <person name="Verrier P.J."/>
            <person name="Waters E."/>
            <person name="Wood A."/>
            <person name="Yang L."/>
            <person name="Cove D."/>
            <person name="Cuming A."/>
            <person name="Hasebe M."/>
            <person name="Lucas S."/>
            <person name="Mishler D.B."/>
            <person name="Reski R."/>
            <person name="Grigoriev I."/>
            <person name="Quatrano R.S."/>
            <person name="Boore J.L."/>
        </authorList>
    </citation>
    <scope>NUCLEOTIDE SEQUENCE [LARGE SCALE GENOMIC DNA]</scope>
    <source>
        <strain evidence="10 11">cv. Gransden 2004</strain>
    </source>
</reference>
<dbReference type="FunFam" id="3.90.1750.10:FF:000079">
    <property type="entry name" value="E3 ubiquitin-protein ligase"/>
    <property type="match status" value="1"/>
</dbReference>
<dbReference type="PANTHER" id="PTHR11254:SF437">
    <property type="entry name" value="UBIQUITIN PROTEIN LIGASE-RELATED"/>
    <property type="match status" value="1"/>
</dbReference>
<evidence type="ECO:0000256" key="6">
    <source>
        <dbReference type="PROSITE-ProRule" id="PRU00104"/>
    </source>
</evidence>
<organism evidence="9">
    <name type="scientific">Physcomitrium patens</name>
    <name type="common">Spreading-leaved earth moss</name>
    <name type="synonym">Physcomitrella patens</name>
    <dbReference type="NCBI Taxonomy" id="3218"/>
    <lineage>
        <taxon>Eukaryota</taxon>
        <taxon>Viridiplantae</taxon>
        <taxon>Streptophyta</taxon>
        <taxon>Embryophyta</taxon>
        <taxon>Bryophyta</taxon>
        <taxon>Bryophytina</taxon>
        <taxon>Bryopsida</taxon>
        <taxon>Funariidae</taxon>
        <taxon>Funariales</taxon>
        <taxon>Funariaceae</taxon>
        <taxon>Physcomitrium</taxon>
    </lineage>
</organism>
<dbReference type="GO" id="GO:0061630">
    <property type="term" value="F:ubiquitin protein ligase activity"/>
    <property type="evidence" value="ECO:0000318"/>
    <property type="project" value="GO_Central"/>
</dbReference>
<dbReference type="Gramene" id="Pp3c24_710V3.1">
    <property type="protein sequence ID" value="Pp3c24_710V3.1"/>
    <property type="gene ID" value="Pp3c24_710"/>
</dbReference>
<dbReference type="FunFam" id="3.30.2160.10:FF:000001">
    <property type="entry name" value="E3 ubiquitin-protein ligase NEDD4-like"/>
    <property type="match status" value="1"/>
</dbReference>
<dbReference type="EMBL" id="ABEU02000024">
    <property type="protein sequence ID" value="PNR27884.1"/>
    <property type="molecule type" value="Genomic_DNA"/>
</dbReference>
<dbReference type="AlphaFoldDB" id="A0A2K1IF39"/>
<dbReference type="Proteomes" id="UP000006727">
    <property type="component" value="Chromosome 24"/>
</dbReference>
<evidence type="ECO:0000313" key="9">
    <source>
        <dbReference type="EMBL" id="PNR27884.1"/>
    </source>
</evidence>
<evidence type="ECO:0000256" key="4">
    <source>
        <dbReference type="ARBA" id="ARBA00022679"/>
    </source>
</evidence>
<comment type="pathway">
    <text evidence="2">Protein modification; protein ubiquitination.</text>
</comment>
<comment type="catalytic activity">
    <reaction evidence="1">
        <text>S-ubiquitinyl-[E2 ubiquitin-conjugating enzyme]-L-cysteine + [acceptor protein]-L-lysine = [E2 ubiquitin-conjugating enzyme]-L-cysteine + N(6)-ubiquitinyl-[acceptor protein]-L-lysine.</text>
        <dbReference type="EC" id="2.3.2.26"/>
    </reaction>
</comment>
<keyword evidence="7" id="KW-0812">Transmembrane</keyword>
<feature type="domain" description="HECT" evidence="8">
    <location>
        <begin position="172"/>
        <end position="511"/>
    </location>
</feature>
<evidence type="ECO:0000256" key="7">
    <source>
        <dbReference type="SAM" id="Phobius"/>
    </source>
</evidence>
<dbReference type="GO" id="GO:0005737">
    <property type="term" value="C:cytoplasm"/>
    <property type="evidence" value="ECO:0000318"/>
    <property type="project" value="GO_Central"/>
</dbReference>
<name>A0A2K1IF39_PHYPA</name>
<feature type="transmembrane region" description="Helical" evidence="7">
    <location>
        <begin position="20"/>
        <end position="39"/>
    </location>
</feature>
<gene>
    <name evidence="10" type="primary">LOC112276669</name>
    <name evidence="9" type="ORF">PHYPA_028476</name>
</gene>
<keyword evidence="7" id="KW-0472">Membrane</keyword>
<evidence type="ECO:0000256" key="3">
    <source>
        <dbReference type="ARBA" id="ARBA00012485"/>
    </source>
</evidence>
<dbReference type="PANTHER" id="PTHR11254">
    <property type="entry name" value="HECT DOMAIN UBIQUITIN-PROTEIN LIGASE"/>
    <property type="match status" value="1"/>
</dbReference>
<dbReference type="EC" id="2.3.2.26" evidence="3"/>
<keyword evidence="5 6" id="KW-0833">Ubl conjugation pathway</keyword>
<dbReference type="Gene3D" id="3.30.2160.10">
    <property type="entry name" value="Hect, E3 ligase catalytic domain"/>
    <property type="match status" value="1"/>
</dbReference>
<keyword evidence="7" id="KW-1133">Transmembrane helix</keyword>
<dbReference type="EnsemblPlants" id="Pp3c24_710V3.1">
    <property type="protein sequence ID" value="Pp3c24_710V3.1"/>
    <property type="gene ID" value="Pp3c24_710"/>
</dbReference>
<dbReference type="Gene3D" id="3.30.2410.10">
    <property type="entry name" value="Hect, E3 ligase catalytic domain"/>
    <property type="match status" value="1"/>
</dbReference>
<reference evidence="10" key="3">
    <citation type="submission" date="2020-12" db="UniProtKB">
        <authorList>
            <consortium name="EnsemblPlants"/>
        </authorList>
    </citation>
    <scope>IDENTIFICATION</scope>
</reference>
<proteinExistence type="predicted"/>
<dbReference type="RefSeq" id="XP_024363963.1">
    <property type="nucleotide sequence ID" value="XM_024508195.2"/>
</dbReference>
<dbReference type="KEGG" id="ppp:112276669"/>
<dbReference type="Pfam" id="PF00632">
    <property type="entry name" value="HECT"/>
    <property type="match status" value="1"/>
</dbReference>
<dbReference type="InterPro" id="IPR000569">
    <property type="entry name" value="HECT_dom"/>
</dbReference>
<dbReference type="Gene3D" id="3.90.1750.10">
    <property type="entry name" value="Hect, E3 ligase catalytic domains"/>
    <property type="match status" value="1"/>
</dbReference>
<dbReference type="SUPFAM" id="SSF56204">
    <property type="entry name" value="Hect, E3 ligase catalytic domain"/>
    <property type="match status" value="1"/>
</dbReference>
<keyword evidence="4" id="KW-0808">Transferase</keyword>
<accession>A0A2K1IF39</accession>
<keyword evidence="11" id="KW-1185">Reference proteome</keyword>
<dbReference type="FunFam" id="3.30.2410.10:FF:000024">
    <property type="entry name" value="E3 ubiquitin-protein ligase hecw-1"/>
    <property type="match status" value="1"/>
</dbReference>
<evidence type="ECO:0000313" key="11">
    <source>
        <dbReference type="Proteomes" id="UP000006727"/>
    </source>
</evidence>
<evidence type="ECO:0000256" key="2">
    <source>
        <dbReference type="ARBA" id="ARBA00004906"/>
    </source>
</evidence>
<dbReference type="STRING" id="3218.A0A2K1IF39"/>
<dbReference type="EnsemblPlants" id="Pp3c24_710V3.5">
    <property type="protein sequence ID" value="Pp3c24_710V3.5"/>
    <property type="gene ID" value="Pp3c24_710"/>
</dbReference>
<evidence type="ECO:0000259" key="8">
    <source>
        <dbReference type="PROSITE" id="PS50237"/>
    </source>
</evidence>
<feature type="active site" description="Glycyl thioester intermediate" evidence="6">
    <location>
        <position position="478"/>
    </location>
</feature>
<dbReference type="InterPro" id="IPR050409">
    <property type="entry name" value="E3_ubiq-protein_ligase"/>
</dbReference>
<protein>
    <recommendedName>
        <fullName evidence="3">HECT-type E3 ubiquitin transferase</fullName>
        <ecNumber evidence="3">2.3.2.26</ecNumber>
    </recommendedName>
</protein>
<dbReference type="Gramene" id="Pp3c24_710V3.5">
    <property type="protein sequence ID" value="Pp3c24_710V3.5"/>
    <property type="gene ID" value="Pp3c24_710"/>
</dbReference>
<dbReference type="GO" id="GO:0006511">
    <property type="term" value="P:ubiquitin-dependent protein catabolic process"/>
    <property type="evidence" value="ECO:0000318"/>
    <property type="project" value="GO_Central"/>
</dbReference>
<reference evidence="9 11" key="2">
    <citation type="journal article" date="2018" name="Plant J.">
        <title>The Physcomitrella patens chromosome-scale assembly reveals moss genome structure and evolution.</title>
        <authorList>
            <person name="Lang D."/>
            <person name="Ullrich K.K."/>
            <person name="Murat F."/>
            <person name="Fuchs J."/>
            <person name="Jenkins J."/>
            <person name="Haas F.B."/>
            <person name="Piednoel M."/>
            <person name="Gundlach H."/>
            <person name="Van Bel M."/>
            <person name="Meyberg R."/>
            <person name="Vives C."/>
            <person name="Morata J."/>
            <person name="Symeonidi A."/>
            <person name="Hiss M."/>
            <person name="Muchero W."/>
            <person name="Kamisugi Y."/>
            <person name="Saleh O."/>
            <person name="Blanc G."/>
            <person name="Decker E.L."/>
            <person name="van Gessel N."/>
            <person name="Grimwood J."/>
            <person name="Hayes R.D."/>
            <person name="Graham S.W."/>
            <person name="Gunter L.E."/>
            <person name="McDaniel S.F."/>
            <person name="Hoernstein S.N.W."/>
            <person name="Larsson A."/>
            <person name="Li F.W."/>
            <person name="Perroud P.F."/>
            <person name="Phillips J."/>
            <person name="Ranjan P."/>
            <person name="Rokshar D.S."/>
            <person name="Rothfels C.J."/>
            <person name="Schneider L."/>
            <person name="Shu S."/>
            <person name="Stevenson D.W."/>
            <person name="Thummler F."/>
            <person name="Tillich M."/>
            <person name="Villarreal Aguilar J.C."/>
            <person name="Widiez T."/>
            <person name="Wong G.K."/>
            <person name="Wymore A."/>
            <person name="Zhang Y."/>
            <person name="Zimmer A.D."/>
            <person name="Quatrano R.S."/>
            <person name="Mayer K.F.X."/>
            <person name="Goodstein D."/>
            <person name="Casacuberta J.M."/>
            <person name="Vandepoele K."/>
            <person name="Reski R."/>
            <person name="Cuming A.C."/>
            <person name="Tuskan G.A."/>
            <person name="Maumus F."/>
            <person name="Salse J."/>
            <person name="Schmutz J."/>
            <person name="Rensing S.A."/>
        </authorList>
    </citation>
    <scope>NUCLEOTIDE SEQUENCE [LARGE SCALE GENOMIC DNA]</scope>
    <source>
        <strain evidence="10 11">cv. Gransden 2004</strain>
    </source>
</reference>
<sequence length="511" mass="58285">MVGVDQAVGGDSGLHPVCMLLWAWVTTMTMLLSFSVCAWHRRRMQRMREAGDLAAAIRLSMNDNQQQIVVNIPPGAIPAPIVRIDSSRTQDARVSPAADVPSIKIIHELKDSLSIGSLFKMKRDWLARELSKGKDGSKGKPSPARHERRLLQIVVRRDHVFQDSYLQFASLSDDDLRNPLSIHFVGEVGRDDGGVTRDWYSVLAKEIFNPQYALFTHSAVDDYTFQINPNSGINPDHLDFFRFIGTIVGKALYDGCLFVAHFTRFVYKQILDEPVTYHDMASVDVQFYESLCWLLQNKLEGMDLGLTFSVDTDNFGSYEEIELKKNGKEIAVTEQNKREYVDLLTSWRLKESVEAQFGAFRSGLSRIVDPALLQHFDEAELEWLIGGLPTINAGDWRKNTVYKAGFSDSPDCHVIRWFWQLVESWDQEMRARLLQFVTGTSKVPYPEGFKGLRGSEGLRMFHIVRVSDSTRLPQAHTCFNELILPDYDSYEELQRNLNTAIFETGNQFQLR</sequence>
<dbReference type="SMART" id="SM00119">
    <property type="entry name" value="HECTc"/>
    <property type="match status" value="1"/>
</dbReference>
<dbReference type="CDD" id="cd00078">
    <property type="entry name" value="HECTc"/>
    <property type="match status" value="1"/>
</dbReference>
<dbReference type="InterPro" id="IPR035983">
    <property type="entry name" value="Hect_E3_ubiquitin_ligase"/>
</dbReference>